<dbReference type="PANTHER" id="PTHR30411">
    <property type="entry name" value="CYTOPLASMIC PROTEIN"/>
    <property type="match status" value="1"/>
</dbReference>
<dbReference type="Gene3D" id="3.90.960.10">
    <property type="entry name" value="YbaK/aminoacyl-tRNA synthetase-associated domain"/>
    <property type="match status" value="1"/>
</dbReference>
<name>A0ABM8ENE3_9BACT</name>
<dbReference type="Pfam" id="PF04073">
    <property type="entry name" value="tRNA_edit"/>
    <property type="match status" value="1"/>
</dbReference>
<dbReference type="Proteomes" id="UP001317705">
    <property type="component" value="Chromosome"/>
</dbReference>
<feature type="domain" description="YbaK/aminoacyl-tRNA synthetase-associated" evidence="1">
    <location>
        <begin position="40"/>
        <end position="164"/>
    </location>
</feature>
<reference evidence="2 3" key="1">
    <citation type="submission" date="2022-12" db="EMBL/GenBank/DDBJ databases">
        <title>Polyphasic characterization of Geotalea uranireducens NIT-SL11 newly isolated from a complex of sewage sludge and microbially reduced graphene oxide.</title>
        <authorList>
            <person name="Xie L."/>
            <person name="Yoshida N."/>
            <person name="Meng L."/>
        </authorList>
    </citation>
    <scope>NUCLEOTIDE SEQUENCE [LARGE SCALE GENOMIC DNA]</scope>
    <source>
        <strain evidence="2 3">NIT-SL11</strain>
    </source>
</reference>
<dbReference type="EMBL" id="AP027151">
    <property type="protein sequence ID" value="BDV43977.1"/>
    <property type="molecule type" value="Genomic_DNA"/>
</dbReference>
<protein>
    <recommendedName>
        <fullName evidence="1">YbaK/aminoacyl-tRNA synthetase-associated domain-containing protein</fullName>
    </recommendedName>
</protein>
<dbReference type="SUPFAM" id="SSF55826">
    <property type="entry name" value="YbaK/ProRS associated domain"/>
    <property type="match status" value="1"/>
</dbReference>
<evidence type="ECO:0000313" key="2">
    <source>
        <dbReference type="EMBL" id="BDV43977.1"/>
    </source>
</evidence>
<sequence length="174" mass="18615">MTLPQTAHHAVAAGDGKPTAFDRLLALVGESGVPFVLHTHPATRTIEEAERNLSFDTGRIVKTVAFRTRSGEVVLAALRGTRRVDYPHLAALLGINRRDLAPLAPAEVMALLGVEPGSVSPLPLRQETIILVDDDVLAIRPTVYCGSGRPDRTLELAPADLVRLAGGRTGDFSR</sequence>
<dbReference type="CDD" id="cd04332">
    <property type="entry name" value="YbaK_like"/>
    <property type="match status" value="1"/>
</dbReference>
<dbReference type="PANTHER" id="PTHR30411:SF1">
    <property type="entry name" value="CYTOPLASMIC PROTEIN"/>
    <property type="match status" value="1"/>
</dbReference>
<dbReference type="RefSeq" id="WP_282000090.1">
    <property type="nucleotide sequence ID" value="NZ_AP027151.1"/>
</dbReference>
<organism evidence="2 3">
    <name type="scientific">Geotalea uraniireducens</name>
    <dbReference type="NCBI Taxonomy" id="351604"/>
    <lineage>
        <taxon>Bacteria</taxon>
        <taxon>Pseudomonadati</taxon>
        <taxon>Thermodesulfobacteriota</taxon>
        <taxon>Desulfuromonadia</taxon>
        <taxon>Geobacterales</taxon>
        <taxon>Geobacteraceae</taxon>
        <taxon>Geotalea</taxon>
    </lineage>
</organism>
<evidence type="ECO:0000313" key="3">
    <source>
        <dbReference type="Proteomes" id="UP001317705"/>
    </source>
</evidence>
<proteinExistence type="predicted"/>
<evidence type="ECO:0000259" key="1">
    <source>
        <dbReference type="Pfam" id="PF04073"/>
    </source>
</evidence>
<dbReference type="InterPro" id="IPR007214">
    <property type="entry name" value="YbaK/aa-tRNA-synth-assoc-dom"/>
</dbReference>
<keyword evidence="3" id="KW-1185">Reference proteome</keyword>
<accession>A0ABM8ENE3</accession>
<dbReference type="InterPro" id="IPR036754">
    <property type="entry name" value="YbaK/aa-tRNA-synt-asso_dom_sf"/>
</dbReference>
<gene>
    <name evidence="2" type="ORF">GURASL_29000</name>
</gene>